<dbReference type="GO" id="GO:0012505">
    <property type="term" value="C:endomembrane system"/>
    <property type="evidence" value="ECO:0007669"/>
    <property type="project" value="UniProtKB-SubCell"/>
</dbReference>
<dbReference type="PANTHER" id="PTHR13822">
    <property type="entry name" value="ATP SYNTHASE DELTA/EPSILON CHAIN"/>
    <property type="match status" value="1"/>
</dbReference>
<evidence type="ECO:0000259" key="12">
    <source>
        <dbReference type="Pfam" id="PF02823"/>
    </source>
</evidence>
<comment type="subcellular location">
    <subcellularLocation>
        <location evidence="10">Cell membrane</location>
        <topology evidence="10">Peripheral membrane protein</topology>
    </subcellularLocation>
    <subcellularLocation>
        <location evidence="2">Endomembrane system</location>
        <topology evidence="2">Peripheral membrane protein</topology>
    </subcellularLocation>
</comment>
<evidence type="ECO:0000256" key="5">
    <source>
        <dbReference type="ARBA" id="ARBA00022781"/>
    </source>
</evidence>
<dbReference type="CDD" id="cd12152">
    <property type="entry name" value="F1-ATPase_delta"/>
    <property type="match status" value="1"/>
</dbReference>
<dbReference type="InterPro" id="IPR020546">
    <property type="entry name" value="ATP_synth_F1_dsu/esu_N"/>
</dbReference>
<keyword evidence="7 10" id="KW-0472">Membrane</keyword>
<gene>
    <name evidence="10" type="primary">atpC</name>
    <name evidence="13" type="ORF">GXW74_08485</name>
</gene>
<evidence type="ECO:0000313" key="14">
    <source>
        <dbReference type="Proteomes" id="UP001138709"/>
    </source>
</evidence>
<dbReference type="EMBL" id="JAAEDL010000006">
    <property type="protein sequence ID" value="MBR0680522.1"/>
    <property type="molecule type" value="Genomic_DNA"/>
</dbReference>
<evidence type="ECO:0000256" key="6">
    <source>
        <dbReference type="ARBA" id="ARBA00023065"/>
    </source>
</evidence>
<protein>
    <recommendedName>
        <fullName evidence="10">ATP synthase epsilon chain</fullName>
    </recommendedName>
    <alternativeName>
        <fullName evidence="10">ATP synthase F1 sector epsilon subunit</fullName>
    </alternativeName>
    <alternativeName>
        <fullName evidence="10">F-ATPase epsilon subunit</fullName>
    </alternativeName>
</protein>
<comment type="subunit">
    <text evidence="10 11">F-type ATPases have 2 components, CF(1) - the catalytic core - and CF(0) - the membrane proton channel. CF(1) has five subunits: alpha(3), beta(3), gamma(1), delta(1), epsilon(1). CF(0) has three main subunits: a, b and c.</text>
</comment>
<dbReference type="RefSeq" id="WP_211846043.1">
    <property type="nucleotide sequence ID" value="NZ_JAAEDL010000006.1"/>
</dbReference>
<dbReference type="GO" id="GO:0045259">
    <property type="term" value="C:proton-transporting ATP synthase complex"/>
    <property type="evidence" value="ECO:0007669"/>
    <property type="project" value="UniProtKB-KW"/>
</dbReference>
<keyword evidence="14" id="KW-1185">Reference proteome</keyword>
<dbReference type="SUPFAM" id="SSF51344">
    <property type="entry name" value="Epsilon subunit of F1F0-ATP synthase N-terminal domain"/>
    <property type="match status" value="1"/>
</dbReference>
<accession>A0A9X9X9Y6</accession>
<evidence type="ECO:0000256" key="7">
    <source>
        <dbReference type="ARBA" id="ARBA00023136"/>
    </source>
</evidence>
<comment type="similarity">
    <text evidence="3 10 11">Belongs to the ATPase epsilon chain family.</text>
</comment>
<keyword evidence="4 10" id="KW-0813">Transport</keyword>
<sequence>MATFQLEFVSPEKLLLSRPVEMAVLPAAEGEMGVLPGHAPMIVALRGGVITVREGGQETEKLFVAGGFAEVTPTRVTILAEEATPVASLSREDAERRIADCEKALAEAADATPEKREAAMARLLSARAMLAAAQAA</sequence>
<proteinExistence type="inferred from homology"/>
<dbReference type="NCBIfam" id="NF001851">
    <property type="entry name" value="PRK00571.2-4"/>
    <property type="match status" value="1"/>
</dbReference>
<dbReference type="InterPro" id="IPR036771">
    <property type="entry name" value="ATPsynth_dsu/esu_N"/>
</dbReference>
<dbReference type="Proteomes" id="UP001138709">
    <property type="component" value="Unassembled WGS sequence"/>
</dbReference>
<evidence type="ECO:0000256" key="10">
    <source>
        <dbReference type="HAMAP-Rule" id="MF_00530"/>
    </source>
</evidence>
<comment type="function">
    <text evidence="1 10">Produces ATP from ADP in the presence of a proton gradient across the membrane.</text>
</comment>
<evidence type="ECO:0000256" key="11">
    <source>
        <dbReference type="RuleBase" id="RU003656"/>
    </source>
</evidence>
<evidence type="ECO:0000256" key="8">
    <source>
        <dbReference type="ARBA" id="ARBA00023196"/>
    </source>
</evidence>
<dbReference type="Pfam" id="PF02823">
    <property type="entry name" value="ATP-synt_DE_N"/>
    <property type="match status" value="1"/>
</dbReference>
<keyword evidence="8 10" id="KW-0139">CF(1)</keyword>
<keyword evidence="9 10" id="KW-0066">ATP synthesis</keyword>
<comment type="caution">
    <text evidence="13">The sequence shown here is derived from an EMBL/GenBank/DDBJ whole genome shotgun (WGS) entry which is preliminary data.</text>
</comment>
<dbReference type="GO" id="GO:0046933">
    <property type="term" value="F:proton-transporting ATP synthase activity, rotational mechanism"/>
    <property type="evidence" value="ECO:0007669"/>
    <property type="project" value="UniProtKB-UniRule"/>
</dbReference>
<reference evidence="13" key="1">
    <citation type="submission" date="2020-01" db="EMBL/GenBank/DDBJ databases">
        <authorList>
            <person name="Rat A."/>
        </authorList>
    </citation>
    <scope>NUCLEOTIDE SEQUENCE</scope>
    <source>
        <strain evidence="13">LMG 31228</strain>
    </source>
</reference>
<keyword evidence="10" id="KW-1003">Cell membrane</keyword>
<evidence type="ECO:0000256" key="4">
    <source>
        <dbReference type="ARBA" id="ARBA00022448"/>
    </source>
</evidence>
<dbReference type="GO" id="GO:0005886">
    <property type="term" value="C:plasma membrane"/>
    <property type="evidence" value="ECO:0007669"/>
    <property type="project" value="UniProtKB-SubCell"/>
</dbReference>
<organism evidence="13 14">
    <name type="scientific">Neoroseomonas eburnea</name>
    <dbReference type="NCBI Taxonomy" id="1346889"/>
    <lineage>
        <taxon>Bacteria</taxon>
        <taxon>Pseudomonadati</taxon>
        <taxon>Pseudomonadota</taxon>
        <taxon>Alphaproteobacteria</taxon>
        <taxon>Acetobacterales</taxon>
        <taxon>Acetobacteraceae</taxon>
        <taxon>Neoroseomonas</taxon>
    </lineage>
</organism>
<feature type="domain" description="ATP synthase F1 complex delta/epsilon subunit N-terminal" evidence="12">
    <location>
        <begin position="4"/>
        <end position="83"/>
    </location>
</feature>
<keyword evidence="5 10" id="KW-0375">Hydrogen ion transport</keyword>
<evidence type="ECO:0000256" key="9">
    <source>
        <dbReference type="ARBA" id="ARBA00023310"/>
    </source>
</evidence>
<dbReference type="PANTHER" id="PTHR13822:SF10">
    <property type="entry name" value="ATP SYNTHASE EPSILON CHAIN, CHLOROPLASTIC"/>
    <property type="match status" value="1"/>
</dbReference>
<reference evidence="13" key="2">
    <citation type="journal article" date="2021" name="Syst. Appl. Microbiol.">
        <title>Roseomonas hellenica sp. nov., isolated from roots of wild-growing Alkanna tinctoria.</title>
        <authorList>
            <person name="Rat A."/>
            <person name="Naranjo H.D."/>
            <person name="Lebbe L."/>
            <person name="Cnockaert M."/>
            <person name="Krigas N."/>
            <person name="Grigoriadou K."/>
            <person name="Maloupa E."/>
            <person name="Willems A."/>
        </authorList>
    </citation>
    <scope>NUCLEOTIDE SEQUENCE</scope>
    <source>
        <strain evidence="13">LMG 31228</strain>
    </source>
</reference>
<name>A0A9X9X9Y6_9PROT</name>
<dbReference type="NCBIfam" id="TIGR01216">
    <property type="entry name" value="ATP_synt_epsi"/>
    <property type="match status" value="1"/>
</dbReference>
<evidence type="ECO:0000313" key="13">
    <source>
        <dbReference type="EMBL" id="MBR0680522.1"/>
    </source>
</evidence>
<dbReference type="AlphaFoldDB" id="A0A9X9X9Y6"/>
<evidence type="ECO:0000256" key="2">
    <source>
        <dbReference type="ARBA" id="ARBA00004184"/>
    </source>
</evidence>
<dbReference type="HAMAP" id="MF_00530">
    <property type="entry name" value="ATP_synth_epsil_bac"/>
    <property type="match status" value="1"/>
</dbReference>
<dbReference type="GO" id="GO:0005524">
    <property type="term" value="F:ATP binding"/>
    <property type="evidence" value="ECO:0007669"/>
    <property type="project" value="UniProtKB-UniRule"/>
</dbReference>
<evidence type="ECO:0000256" key="3">
    <source>
        <dbReference type="ARBA" id="ARBA00005712"/>
    </source>
</evidence>
<dbReference type="InterPro" id="IPR001469">
    <property type="entry name" value="ATP_synth_F1_dsu/esu"/>
</dbReference>
<evidence type="ECO:0000256" key="1">
    <source>
        <dbReference type="ARBA" id="ARBA00003543"/>
    </source>
</evidence>
<dbReference type="Gene3D" id="2.60.15.10">
    <property type="entry name" value="F0F1 ATP synthase delta/epsilon subunit, N-terminal"/>
    <property type="match status" value="1"/>
</dbReference>
<keyword evidence="6 10" id="KW-0406">Ion transport</keyword>